<keyword evidence="5" id="KW-0946">Virion</keyword>
<sequence>MSISSSNVTSGFIDIATKDEIEKYMYGGKTSTAYFVRETRKATWFTQVPVSLTRANGSANFGSEWSASISRAGDYLLYTWLRVRIPSVTLLTTNQFGANGRIRWCRNFMHNLIRECSITFNDLVAARFDHYHLDFWAAFTTPASKAVGYDNMIGNISALIQPQPVPVLPATVSLPEADLNLPLPFFFSRDSGVALPTAALPYNEMRINFQFHDWQRLLILDNIAAVASQTVVPVVGATSDIATAPVLHHGTVWGNYAIVSNEERRRMGCSVRDILVEQVQTAPRHVWNPITNDAPNYDIRFSHAIKALFFAVRNTTFSNQPSNYTTASPVITSTTVILEPSTGAFDPIHHTTLIYENTNRLNHMGSDYFSLVNPWYHAPTIPGLTGFHEYSYSLAFNEIDPMGSTNYGKLTNISIVPTASPAAKVGAAGTGPAGSGQNFPQTFEFIVTALNNNIIRMKNIFLVSFVVPRSLRWCC</sequence>
<keyword evidence="6" id="KW-0426">Late protein</keyword>
<reference evidence="9" key="1">
    <citation type="journal article" date="2019" name="Viruses">
        <title>Detection and Characterization of Invertebrate Iridoviruses Found in Reptiles and Prey Insects in Europe over the Past Two Decades.</title>
        <authorList>
            <person name="Papp T."/>
            <person name="Marschang R.E."/>
        </authorList>
    </citation>
    <scope>NUCLEOTIDE SEQUENCE</scope>
    <source>
        <strain evidence="9">Liz-CrIV</strain>
    </source>
</reference>
<evidence type="ECO:0000256" key="3">
    <source>
        <dbReference type="ARBA" id="ARBA00014893"/>
    </source>
</evidence>
<feature type="domain" description="Major capsid protein N-terminal" evidence="8">
    <location>
        <begin position="34"/>
        <end position="256"/>
    </location>
</feature>
<organism evidence="9">
    <name type="scientific">Iridovirus Liz-CrIV</name>
    <dbReference type="NCBI Taxonomy" id="2594309"/>
    <lineage>
        <taxon>Viruses</taxon>
        <taxon>Varidnaviria</taxon>
        <taxon>Bamfordvirae</taxon>
        <taxon>Nucleocytoviricota</taxon>
        <taxon>Megaviricetes</taxon>
        <taxon>Pimascovirales</taxon>
        <taxon>Pimascovirales incertae sedis</taxon>
        <taxon>Iridoviridae</taxon>
    </lineage>
</organism>
<evidence type="ECO:0000256" key="4">
    <source>
        <dbReference type="ARBA" id="ARBA00022561"/>
    </source>
</evidence>
<dbReference type="Pfam" id="PF04451">
    <property type="entry name" value="Capsid_NCLDV"/>
    <property type="match status" value="1"/>
</dbReference>
<evidence type="ECO:0000259" key="8">
    <source>
        <dbReference type="Pfam" id="PF16903"/>
    </source>
</evidence>
<dbReference type="SUPFAM" id="SSF49749">
    <property type="entry name" value="Group II dsDNA viruses VP"/>
    <property type="match status" value="2"/>
</dbReference>
<dbReference type="InterPro" id="IPR031654">
    <property type="entry name" value="Capsid_N"/>
</dbReference>
<dbReference type="Gene3D" id="2.70.9.10">
    <property type="entry name" value="Adenovirus Type 2 Hexon, domain 4"/>
    <property type="match status" value="1"/>
</dbReference>
<evidence type="ECO:0000256" key="6">
    <source>
        <dbReference type="ARBA" id="ARBA00022921"/>
    </source>
</evidence>
<comment type="similarity">
    <text evidence="2">Belongs to the NCLDV major capsid protein family.</text>
</comment>
<evidence type="ECO:0000256" key="2">
    <source>
        <dbReference type="ARBA" id="ARBA00009231"/>
    </source>
</evidence>
<dbReference type="Pfam" id="PF16903">
    <property type="entry name" value="Capsid_N"/>
    <property type="match status" value="1"/>
</dbReference>
<dbReference type="EMBL" id="MN081869">
    <property type="protein sequence ID" value="QEA08295.1"/>
    <property type="molecule type" value="Genomic_DNA"/>
</dbReference>
<evidence type="ECO:0000256" key="5">
    <source>
        <dbReference type="ARBA" id="ARBA00022844"/>
    </source>
</evidence>
<keyword evidence="4" id="KW-0167">Capsid protein</keyword>
<name>A0A5B8RLZ1_9VIRU</name>
<protein>
    <recommendedName>
        <fullName evidence="3">Major capsid protein</fullName>
    </recommendedName>
</protein>
<dbReference type="InterPro" id="IPR016112">
    <property type="entry name" value="VP_dsDNA_II"/>
</dbReference>
<comment type="subcellular location">
    <subcellularLocation>
        <location evidence="1">Virion</location>
    </subcellularLocation>
</comment>
<dbReference type="InterPro" id="IPR007542">
    <property type="entry name" value="MCP_C"/>
</dbReference>
<evidence type="ECO:0000313" key="9">
    <source>
        <dbReference type="EMBL" id="QEA08295.1"/>
    </source>
</evidence>
<dbReference type="Gene3D" id="2.70.9.20">
    <property type="entry name" value="Major capsid protein Vp54"/>
    <property type="match status" value="1"/>
</dbReference>
<proteinExistence type="inferred from homology"/>
<dbReference type="InterPro" id="IPR038519">
    <property type="entry name" value="MCP_C_sf"/>
</dbReference>
<feature type="domain" description="Major capsid protein C-terminal" evidence="7">
    <location>
        <begin position="263"/>
        <end position="459"/>
    </location>
</feature>
<evidence type="ECO:0000256" key="1">
    <source>
        <dbReference type="ARBA" id="ARBA00004328"/>
    </source>
</evidence>
<dbReference type="GO" id="GO:0005198">
    <property type="term" value="F:structural molecule activity"/>
    <property type="evidence" value="ECO:0007669"/>
    <property type="project" value="InterPro"/>
</dbReference>
<dbReference type="GO" id="GO:0019028">
    <property type="term" value="C:viral capsid"/>
    <property type="evidence" value="ECO:0007669"/>
    <property type="project" value="UniProtKB-KW"/>
</dbReference>
<evidence type="ECO:0000259" key="7">
    <source>
        <dbReference type="Pfam" id="PF04451"/>
    </source>
</evidence>
<accession>A0A5B8RLZ1</accession>